<dbReference type="AlphaFoldDB" id="A0A1Y0B2B0"/>
<evidence type="ECO:0000313" key="2">
    <source>
        <dbReference type="EMBL" id="ART31528.1"/>
    </source>
</evidence>
<keyword evidence="1" id="KW-0472">Membrane</keyword>
<keyword evidence="1" id="KW-1133">Transmembrane helix</keyword>
<protein>
    <submittedName>
        <fullName evidence="2">Uncharacterized protein</fullName>
    </submittedName>
</protein>
<reference evidence="2" key="1">
    <citation type="submission" date="2017-03" db="EMBL/GenBank/DDBJ databases">
        <title>The mitochondrial genome of the carnivorous plant Utricularia reniformis (Lentibulariaceae): structure, comparative analysis and evolutionary landmarks.</title>
        <authorList>
            <person name="Silva S.R."/>
            <person name="Alvarenga D.O."/>
            <person name="Michael T.P."/>
            <person name="Miranda V.F.O."/>
            <person name="Varani A.M."/>
        </authorList>
    </citation>
    <scope>NUCLEOTIDE SEQUENCE</scope>
</reference>
<keyword evidence="1" id="KW-0812">Transmembrane</keyword>
<proteinExistence type="predicted"/>
<accession>A0A1Y0B2B0</accession>
<dbReference type="EMBL" id="KY774314">
    <property type="protein sequence ID" value="ART31528.1"/>
    <property type="molecule type" value="Genomic_DNA"/>
</dbReference>
<gene>
    <name evidence="2" type="ORF">AEK19_MT1330</name>
</gene>
<keyword evidence="2" id="KW-0496">Mitochondrion</keyword>
<geneLocation type="mitochondrion" evidence="2"/>
<sequence length="54" mass="5941">MSLCNSPPFPVVSLSIPCSLLIDILCTSVLPLTVRNKSSGAFEICLHFFRSSIW</sequence>
<name>A0A1Y0B2B0_9LAMI</name>
<evidence type="ECO:0000256" key="1">
    <source>
        <dbReference type="SAM" id="Phobius"/>
    </source>
</evidence>
<feature type="transmembrane region" description="Helical" evidence="1">
    <location>
        <begin position="12"/>
        <end position="34"/>
    </location>
</feature>
<organism evidence="2">
    <name type="scientific">Utricularia reniformis</name>
    <dbReference type="NCBI Taxonomy" id="192314"/>
    <lineage>
        <taxon>Eukaryota</taxon>
        <taxon>Viridiplantae</taxon>
        <taxon>Streptophyta</taxon>
        <taxon>Embryophyta</taxon>
        <taxon>Tracheophyta</taxon>
        <taxon>Spermatophyta</taxon>
        <taxon>Magnoliopsida</taxon>
        <taxon>eudicotyledons</taxon>
        <taxon>Gunneridae</taxon>
        <taxon>Pentapetalae</taxon>
        <taxon>asterids</taxon>
        <taxon>lamiids</taxon>
        <taxon>Lamiales</taxon>
        <taxon>Lentibulariaceae</taxon>
        <taxon>Utricularia</taxon>
    </lineage>
</organism>